<dbReference type="EMBL" id="SIRE01000011">
    <property type="protein sequence ID" value="TBL77716.1"/>
    <property type="molecule type" value="Genomic_DNA"/>
</dbReference>
<gene>
    <name evidence="4" type="primary">dprA</name>
    <name evidence="4" type="ORF">EYB31_16365</name>
</gene>
<dbReference type="InterPro" id="IPR003488">
    <property type="entry name" value="DprA"/>
</dbReference>
<name>A0A4Q9DNR1_9BACL</name>
<keyword evidence="5" id="KW-1185">Reference proteome</keyword>
<dbReference type="PANTHER" id="PTHR43022">
    <property type="entry name" value="PROTEIN SMF"/>
    <property type="match status" value="1"/>
</dbReference>
<dbReference type="InterPro" id="IPR041614">
    <property type="entry name" value="DprA_WH"/>
</dbReference>
<evidence type="ECO:0000259" key="3">
    <source>
        <dbReference type="Pfam" id="PF17782"/>
    </source>
</evidence>
<reference evidence="4 5" key="1">
    <citation type="submission" date="2019-02" db="EMBL/GenBank/DDBJ databases">
        <title>Paenibacillus sp. nov., isolated from surface-sterilized tissue of Thalictrum simplex L.</title>
        <authorList>
            <person name="Tuo L."/>
        </authorList>
    </citation>
    <scope>NUCLEOTIDE SEQUENCE [LARGE SCALE GENOMIC DNA]</scope>
    <source>
        <strain evidence="4 5">N2SHLJ1</strain>
    </source>
</reference>
<proteinExistence type="inferred from homology"/>
<dbReference type="GO" id="GO:0009294">
    <property type="term" value="P:DNA-mediated transformation"/>
    <property type="evidence" value="ECO:0007669"/>
    <property type="project" value="InterPro"/>
</dbReference>
<dbReference type="Pfam" id="PF02481">
    <property type="entry name" value="DNA_processg_A"/>
    <property type="match status" value="1"/>
</dbReference>
<feature type="domain" description="DprA winged helix" evidence="3">
    <location>
        <begin position="301"/>
        <end position="357"/>
    </location>
</feature>
<evidence type="ECO:0000313" key="4">
    <source>
        <dbReference type="EMBL" id="TBL77716.1"/>
    </source>
</evidence>
<dbReference type="NCBIfam" id="TIGR00732">
    <property type="entry name" value="dprA"/>
    <property type="match status" value="1"/>
</dbReference>
<evidence type="ECO:0000259" key="2">
    <source>
        <dbReference type="Pfam" id="PF02481"/>
    </source>
</evidence>
<dbReference type="Pfam" id="PF17782">
    <property type="entry name" value="WHD_DprA"/>
    <property type="match status" value="1"/>
</dbReference>
<accession>A0A4Q9DNR1</accession>
<dbReference type="Gene3D" id="3.40.50.450">
    <property type="match status" value="1"/>
</dbReference>
<dbReference type="PANTHER" id="PTHR43022:SF1">
    <property type="entry name" value="PROTEIN SMF"/>
    <property type="match status" value="1"/>
</dbReference>
<evidence type="ECO:0000313" key="5">
    <source>
        <dbReference type="Proteomes" id="UP000293142"/>
    </source>
</evidence>
<comment type="caution">
    <text evidence="4">The sequence shown here is derived from an EMBL/GenBank/DDBJ whole genome shotgun (WGS) entry which is preliminary data.</text>
</comment>
<protein>
    <submittedName>
        <fullName evidence="4">DNA-protecting protein DprA</fullName>
    </submittedName>
</protein>
<evidence type="ECO:0000256" key="1">
    <source>
        <dbReference type="ARBA" id="ARBA00006525"/>
    </source>
</evidence>
<dbReference type="SUPFAM" id="SSF102405">
    <property type="entry name" value="MCP/YpsA-like"/>
    <property type="match status" value="1"/>
</dbReference>
<dbReference type="InterPro" id="IPR057666">
    <property type="entry name" value="DrpA_SLOG"/>
</dbReference>
<dbReference type="Proteomes" id="UP000293142">
    <property type="component" value="Unassembled WGS sequence"/>
</dbReference>
<sequence>MDNSTILLLMHETAGVGWRTIERIVSVCPDLQEAVTFRQNEWIRLGISPDKAATIEQSLSRTDWMEKLENYHQAGIGFITALDNSYPERLKEAAEPPWVLYYKGNIALIGRPCIGMVGTRNPTVYGRKTAESLAAELSEKGACVVSGVARGIDAYAHYGALQAKGGTIGVLGCGIDQVYPAENRELYRNIEESGLLLSEYAPGIRPLPGLFPLRNRIIAGLSLGIVVVEAAERSGSLITATQALDASRDIFAVPGPITSPKSSGTLQLIKNGAKLVTCAEDILEEYRHCISFGPIAHSNEKSSQSILSEDERKLLGLLSSEPLTVDQLLVLSQFNFGHLHSVLLSLLLKKRIEQLPGSSYIMK</sequence>
<dbReference type="RefSeq" id="WP_131014444.1">
    <property type="nucleotide sequence ID" value="NZ_SIRE01000011.1"/>
</dbReference>
<dbReference type="OrthoDB" id="9785707at2"/>
<dbReference type="Gene3D" id="1.10.10.10">
    <property type="entry name" value="Winged helix-like DNA-binding domain superfamily/Winged helix DNA-binding domain"/>
    <property type="match status" value="1"/>
</dbReference>
<comment type="similarity">
    <text evidence="1">Belongs to the DprA/Smf family.</text>
</comment>
<dbReference type="InterPro" id="IPR036388">
    <property type="entry name" value="WH-like_DNA-bd_sf"/>
</dbReference>
<feature type="domain" description="Smf/DprA SLOG" evidence="2">
    <location>
        <begin position="78"/>
        <end position="286"/>
    </location>
</feature>
<organism evidence="4 5">
    <name type="scientific">Paenibacillus thalictri</name>
    <dbReference type="NCBI Taxonomy" id="2527873"/>
    <lineage>
        <taxon>Bacteria</taxon>
        <taxon>Bacillati</taxon>
        <taxon>Bacillota</taxon>
        <taxon>Bacilli</taxon>
        <taxon>Bacillales</taxon>
        <taxon>Paenibacillaceae</taxon>
        <taxon>Paenibacillus</taxon>
    </lineage>
</organism>
<dbReference type="AlphaFoldDB" id="A0A4Q9DNR1"/>